<protein>
    <submittedName>
        <fullName evidence="3">CHASE2 domain-containing protein</fullName>
    </submittedName>
</protein>
<dbReference type="Pfam" id="PF12770">
    <property type="entry name" value="CHAT"/>
    <property type="match status" value="1"/>
</dbReference>
<comment type="caution">
    <text evidence="3">The sequence shown here is derived from an EMBL/GenBank/DDBJ whole genome shotgun (WGS) entry which is preliminary data.</text>
</comment>
<evidence type="ECO:0000256" key="1">
    <source>
        <dbReference type="SAM" id="Phobius"/>
    </source>
</evidence>
<keyword evidence="4" id="KW-1185">Reference proteome</keyword>
<dbReference type="InterPro" id="IPR007890">
    <property type="entry name" value="CHASE2"/>
</dbReference>
<proteinExistence type="predicted"/>
<keyword evidence="1" id="KW-0812">Transmembrane</keyword>
<reference evidence="3 4" key="1">
    <citation type="journal article" date="2021" name="Mar. Drugs">
        <title>Genome Reduction and Secondary Metabolism of the Marine Sponge-Associated Cyanobacterium Leptothoe.</title>
        <authorList>
            <person name="Konstantinou D."/>
            <person name="Popin R.V."/>
            <person name="Fewer D.P."/>
            <person name="Sivonen K."/>
            <person name="Gkelis S."/>
        </authorList>
    </citation>
    <scope>NUCLEOTIDE SEQUENCE [LARGE SCALE GENOMIC DNA]</scope>
    <source>
        <strain evidence="3 4">TAU-MAC 1615</strain>
    </source>
</reference>
<dbReference type="Pfam" id="PF05226">
    <property type="entry name" value="CHASE2"/>
    <property type="match status" value="1"/>
</dbReference>
<accession>A0ABS5Y2K5</accession>
<keyword evidence="1" id="KW-0472">Membrane</keyword>
<dbReference type="EMBL" id="JADOER010000005">
    <property type="protein sequence ID" value="MBT9312047.1"/>
    <property type="molecule type" value="Genomic_DNA"/>
</dbReference>
<evidence type="ECO:0000313" key="4">
    <source>
        <dbReference type="Proteomes" id="UP001196661"/>
    </source>
</evidence>
<dbReference type="SMART" id="SM01080">
    <property type="entry name" value="CHASE2"/>
    <property type="match status" value="1"/>
</dbReference>
<feature type="domain" description="CHASE2" evidence="2">
    <location>
        <begin position="418"/>
        <end position="737"/>
    </location>
</feature>
<dbReference type="Proteomes" id="UP001196661">
    <property type="component" value="Unassembled WGS sequence"/>
</dbReference>
<gene>
    <name evidence="3" type="ORF">IXB28_07500</name>
</gene>
<evidence type="ECO:0000259" key="2">
    <source>
        <dbReference type="SMART" id="SM01080"/>
    </source>
</evidence>
<evidence type="ECO:0000313" key="3">
    <source>
        <dbReference type="EMBL" id="MBT9312047.1"/>
    </source>
</evidence>
<organism evidence="3 4">
    <name type="scientific">Leptothoe kymatousa TAU-MAC 1615</name>
    <dbReference type="NCBI Taxonomy" id="2364775"/>
    <lineage>
        <taxon>Bacteria</taxon>
        <taxon>Bacillati</taxon>
        <taxon>Cyanobacteriota</taxon>
        <taxon>Cyanophyceae</taxon>
        <taxon>Nodosilineales</taxon>
        <taxon>Cymatolegaceae</taxon>
        <taxon>Leptothoe</taxon>
        <taxon>Leptothoe kymatousa</taxon>
    </lineage>
</organism>
<feature type="transmembrane region" description="Helical" evidence="1">
    <location>
        <begin position="774"/>
        <end position="791"/>
    </location>
</feature>
<name>A0ABS5Y2K5_9CYAN</name>
<keyword evidence="1" id="KW-1133">Transmembrane helix</keyword>
<dbReference type="InterPro" id="IPR024983">
    <property type="entry name" value="CHAT_dom"/>
</dbReference>
<sequence length="811" mass="91909">MNSLVILNLGKGNCYDGLPHITARLVRQHEAASQMQYTGSLPSVPEIPKLYNHWQQLYKALHKALRKRLSTRSSIEFDDTVPTNVSEEEFRYLGEQLQKHINKWLNSSGFRTIDQQLRTQLDPKETIRFIIETEDPFLQKLPWHLWCFFEHYQKAEIAISAKNYQQVPAVPNSRVSRQMRILVVLGHSDGIDVQLDRGLLEDSAAETLVLNEPRRSVLEKHLRDKVGWDIFFFAGHSTSQAIDTMGEVRDQLSLNSCENLSISEVKYAFKDAIDKGLKLAIFNSCDGLGLARQLVDLNLPQLIAMREPVLDQVAHAFLKHFLQDFARGGPFYASVRYARERLQGMETDYPGASWLPIIYQNPTEGSFVWRTLQPPIPVAPQRRISDRKITAVNLRNLLLPVMLAMVLMVTGLRSLGWLQSAELGSYDALVRSRPVGADISEIDDRLLVVEITAEDTDKYTYPIHDDRLAEALTKLRQHDPVAIGVDLHRYQANGEGREQLLQQFEEFPDLITVCSFGFGDRELLSHPPEFSLEQAQNQVGFSDLETDALFQPGKSVVRRQLLSYDVNLAEESSDCVTSYSFGLNLALRYLLTHGVQPLRANGSNWLLGDVEFKRLSAQTGAYQALDGQINQMLLNYRFRPKPAIRASLEDVLAEKVADNEIRDRIVLIGVVDPFGGDLRHTPFGELPGVWIHTHAVSNILSAVLDQRSLLWVLPQWGRFQWGDLLWLWLWAGVGGLLVWWVKSLPLLALSLLVACWGLRQLCLFILIQGGWVPLIPALLALVGTAVILLARKHGFLPLESLSEQLNIKRHR</sequence>
<dbReference type="RefSeq" id="WP_215617951.1">
    <property type="nucleotide sequence ID" value="NZ_JADOER010000005.1"/>
</dbReference>
<feature type="transmembrane region" description="Helical" evidence="1">
    <location>
        <begin position="747"/>
        <end position="767"/>
    </location>
</feature>